<protein>
    <recommendedName>
        <fullName evidence="3">N-acetyltransferase domain-containing protein</fullName>
    </recommendedName>
</protein>
<dbReference type="PROSITE" id="PS51186">
    <property type="entry name" value="GNAT"/>
    <property type="match status" value="1"/>
</dbReference>
<dbReference type="SUPFAM" id="SSF55729">
    <property type="entry name" value="Acyl-CoA N-acyltransferases (Nat)"/>
    <property type="match status" value="1"/>
</dbReference>
<dbReference type="AlphaFoldDB" id="A0A919TZR6"/>
<accession>A0A919TZR6</accession>
<feature type="domain" description="N-acetyltransferase" evidence="3">
    <location>
        <begin position="1"/>
        <end position="160"/>
    </location>
</feature>
<gene>
    <name evidence="4" type="ORF">Cch01nite_27790</name>
</gene>
<dbReference type="EMBL" id="BONK01000009">
    <property type="protein sequence ID" value="GIG22055.1"/>
    <property type="molecule type" value="Genomic_DNA"/>
</dbReference>
<keyword evidence="2" id="KW-0012">Acyltransferase</keyword>
<keyword evidence="5" id="KW-1185">Reference proteome</keyword>
<organism evidence="4 5">
    <name type="scientific">Cellulomonas chitinilytica</name>
    <dbReference type="NCBI Taxonomy" id="398759"/>
    <lineage>
        <taxon>Bacteria</taxon>
        <taxon>Bacillati</taxon>
        <taxon>Actinomycetota</taxon>
        <taxon>Actinomycetes</taxon>
        <taxon>Micrococcales</taxon>
        <taxon>Cellulomonadaceae</taxon>
        <taxon>Cellulomonas</taxon>
    </lineage>
</organism>
<sequence>MHLRDATDDDRDLLLDVLLEAYNWTGEPRFTREWLTTDPHTVRYLGGWKRPDDVGIVAVDDDGVVLGAIWARPLPATEPGYGWVADDVPELTMAVLPGARGRGVGSALLAGILDRARALGVTAVSLSVEDGNTAARSLYVRHGFVVVGRNGGSDTMLREL</sequence>
<keyword evidence="1" id="KW-0808">Transferase</keyword>
<dbReference type="InterPro" id="IPR016181">
    <property type="entry name" value="Acyl_CoA_acyltransferase"/>
</dbReference>
<name>A0A919TZR6_9CELL</name>
<dbReference type="InterPro" id="IPR050832">
    <property type="entry name" value="Bact_Acetyltransf"/>
</dbReference>
<dbReference type="PANTHER" id="PTHR43877:SF2">
    <property type="entry name" value="AMINOALKYLPHOSPHONATE N-ACETYLTRANSFERASE-RELATED"/>
    <property type="match status" value="1"/>
</dbReference>
<dbReference type="Gene3D" id="3.40.630.30">
    <property type="match status" value="1"/>
</dbReference>
<reference evidence="4" key="1">
    <citation type="submission" date="2021-01" db="EMBL/GenBank/DDBJ databases">
        <title>Whole genome shotgun sequence of Cellulomonas chitinilytica NBRC 110799.</title>
        <authorList>
            <person name="Komaki H."/>
            <person name="Tamura T."/>
        </authorList>
    </citation>
    <scope>NUCLEOTIDE SEQUENCE</scope>
    <source>
        <strain evidence="4">NBRC 110799</strain>
    </source>
</reference>
<proteinExistence type="predicted"/>
<evidence type="ECO:0000256" key="1">
    <source>
        <dbReference type="ARBA" id="ARBA00022679"/>
    </source>
</evidence>
<dbReference type="InterPro" id="IPR000182">
    <property type="entry name" value="GNAT_dom"/>
</dbReference>
<comment type="caution">
    <text evidence="4">The sequence shown here is derived from an EMBL/GenBank/DDBJ whole genome shotgun (WGS) entry which is preliminary data.</text>
</comment>
<dbReference type="RefSeq" id="WP_203755945.1">
    <property type="nucleotide sequence ID" value="NZ_BONK01000009.1"/>
</dbReference>
<evidence type="ECO:0000256" key="2">
    <source>
        <dbReference type="ARBA" id="ARBA00023315"/>
    </source>
</evidence>
<dbReference type="PANTHER" id="PTHR43877">
    <property type="entry name" value="AMINOALKYLPHOSPHONATE N-ACETYLTRANSFERASE-RELATED-RELATED"/>
    <property type="match status" value="1"/>
</dbReference>
<dbReference type="CDD" id="cd04301">
    <property type="entry name" value="NAT_SF"/>
    <property type="match status" value="1"/>
</dbReference>
<evidence type="ECO:0000313" key="5">
    <source>
        <dbReference type="Proteomes" id="UP000632740"/>
    </source>
</evidence>
<evidence type="ECO:0000313" key="4">
    <source>
        <dbReference type="EMBL" id="GIG22055.1"/>
    </source>
</evidence>
<dbReference type="Proteomes" id="UP000632740">
    <property type="component" value="Unassembled WGS sequence"/>
</dbReference>
<dbReference type="Pfam" id="PF00583">
    <property type="entry name" value="Acetyltransf_1"/>
    <property type="match status" value="1"/>
</dbReference>
<dbReference type="GO" id="GO:0016747">
    <property type="term" value="F:acyltransferase activity, transferring groups other than amino-acyl groups"/>
    <property type="evidence" value="ECO:0007669"/>
    <property type="project" value="InterPro"/>
</dbReference>
<evidence type="ECO:0000259" key="3">
    <source>
        <dbReference type="PROSITE" id="PS51186"/>
    </source>
</evidence>